<dbReference type="STRING" id="1271860.SAMN05216174_102456"/>
<dbReference type="EMBL" id="FMZZ01000002">
    <property type="protein sequence ID" value="SDC52621.1"/>
    <property type="molecule type" value="Genomic_DNA"/>
</dbReference>
<sequence length="89" mass="9895">MRVSPRDWERLRRLICLCADCHRATHFGLAGLRGHADAALRVEAAFAVWSRRSAKTWALDLTMLTDAGVTLTPPPDAADRVDIARARLD</sequence>
<accession>A0A1G6MB08</accession>
<dbReference type="AlphaFoldDB" id="A0A1G6MB08"/>
<evidence type="ECO:0000313" key="2">
    <source>
        <dbReference type="Proteomes" id="UP000199501"/>
    </source>
</evidence>
<evidence type="ECO:0000313" key="1">
    <source>
        <dbReference type="EMBL" id="SDC52621.1"/>
    </source>
</evidence>
<name>A0A1G6MB08_9PSEU</name>
<reference evidence="2" key="1">
    <citation type="submission" date="2016-10" db="EMBL/GenBank/DDBJ databases">
        <authorList>
            <person name="Varghese N."/>
            <person name="Submissions S."/>
        </authorList>
    </citation>
    <scope>NUCLEOTIDE SEQUENCE [LARGE SCALE GENOMIC DNA]</scope>
    <source>
        <strain evidence="2">IBRC-M 10403</strain>
    </source>
</reference>
<gene>
    <name evidence="1" type="ORF">SAMN05216174_102456</name>
</gene>
<dbReference type="RefSeq" id="WP_091449194.1">
    <property type="nucleotide sequence ID" value="NZ_FMZZ01000002.1"/>
</dbReference>
<keyword evidence="2" id="KW-1185">Reference proteome</keyword>
<dbReference type="Proteomes" id="UP000199501">
    <property type="component" value="Unassembled WGS sequence"/>
</dbReference>
<proteinExistence type="predicted"/>
<protein>
    <recommendedName>
        <fullName evidence="3">HNH endonuclease</fullName>
    </recommendedName>
</protein>
<organism evidence="1 2">
    <name type="scientific">Actinokineospora iranica</name>
    <dbReference type="NCBI Taxonomy" id="1271860"/>
    <lineage>
        <taxon>Bacteria</taxon>
        <taxon>Bacillati</taxon>
        <taxon>Actinomycetota</taxon>
        <taxon>Actinomycetes</taxon>
        <taxon>Pseudonocardiales</taxon>
        <taxon>Pseudonocardiaceae</taxon>
        <taxon>Actinokineospora</taxon>
    </lineage>
</organism>
<dbReference type="OrthoDB" id="3197455at2"/>
<evidence type="ECO:0008006" key="3">
    <source>
        <dbReference type="Google" id="ProtNLM"/>
    </source>
</evidence>